<proteinExistence type="inferred from homology"/>
<dbReference type="InterPro" id="IPR029044">
    <property type="entry name" value="Nucleotide-diphossugar_trans"/>
</dbReference>
<comment type="subcellular location">
    <subcellularLocation>
        <location evidence="1">Membrane</location>
        <topology evidence="1">Multi-pass membrane protein</topology>
    </subcellularLocation>
</comment>
<sequence length="771" mass="78753">MSVPRLPAAQLTPCRWPAPQHQALFLWLVLAAGWTWSGLNRRRERLRRVALRRAAGAGSGAGSGAGAGERQPAPPTGAATSRAGGSSRGGKTAHDQRQLPPLSVVMPVKGCRPHSEANWESQLRVTYGGPIEFVFVVESLEDPAVPVLQRLAAAHTGVAPAVAGAEAVAGPSAVAAAAAAGAGPQAAVAGAARQSRRVRLVVAGLTTTCSQKAHNLCAGIEACSSLAGWADAAAAAEEAAAASSAQRHPPAVAAAAAVAGDGPKAEQAEDGGWVMVEGGPAAAAATATSTSTGFNSAGSSTAAGSSGSIAAGGYVLCLDDDVQLHPGSVAELVAEMEADPGLFMATGYPFDVLPPGAALPAHLAASYHLPLLIAFSVVPDTAFVWGGCMALRRRHLTPADPAGLLAVGRGRRTGVAAAAPAWRDGGYSDDLIAASFCTQRRLRIRVPPFAIFPQRLDGGMTWRQWLNYLHRQLFVLDTYAGAHNRATNHTMMAAHAALSWLLVLPSLAALATALSRLLGLACLAAAAALAPLLQLLHGSAPASAAAASEQQQQLLLLQPLQSLAALALPPQLLPQLQLSLGQLAAGAAGAVAASDAAPAVTAKGAVAAAAGQLGPLLLQLFPSGVLAVALGWALAHAALVFMTAEILGLFRELSPPQPPCPILEPAPSPSSPASSTASSTAPDRAPPPLPRLRWYRWGRLWAGLLASNAALPLVMAWAYLSPRVEWGGVLYHKRRGRVVPVRRRLYPGGPWGPPIAAAKATAKAAPLPPPQ</sequence>
<accession>A0A835W545</accession>
<dbReference type="SUPFAM" id="SSF53448">
    <property type="entry name" value="Nucleotide-diphospho-sugar transferases"/>
    <property type="match status" value="1"/>
</dbReference>
<comment type="pathway">
    <text evidence="2">Lipid metabolism; sphingolipid metabolism.</text>
</comment>
<evidence type="ECO:0000256" key="2">
    <source>
        <dbReference type="ARBA" id="ARBA00004760"/>
    </source>
</evidence>
<feature type="compositionally biased region" description="Low complexity" evidence="11">
    <location>
        <begin position="671"/>
        <end position="683"/>
    </location>
</feature>
<dbReference type="Proteomes" id="UP000650467">
    <property type="component" value="Unassembled WGS sequence"/>
</dbReference>
<dbReference type="EMBL" id="JAEHOC010000011">
    <property type="protein sequence ID" value="KAG2437459.1"/>
    <property type="molecule type" value="Genomic_DNA"/>
</dbReference>
<dbReference type="Gene3D" id="3.90.550.10">
    <property type="entry name" value="Spore Coat Polysaccharide Biosynthesis Protein SpsA, Chain A"/>
    <property type="match status" value="1"/>
</dbReference>
<evidence type="ECO:0000256" key="12">
    <source>
        <dbReference type="SAM" id="Phobius"/>
    </source>
</evidence>
<keyword evidence="8 12" id="KW-0812">Transmembrane</keyword>
<dbReference type="UniPathway" id="UPA00222"/>
<evidence type="ECO:0000256" key="9">
    <source>
        <dbReference type="ARBA" id="ARBA00022989"/>
    </source>
</evidence>
<keyword evidence="10 12" id="KW-0472">Membrane</keyword>
<feature type="compositionally biased region" description="Low complexity" evidence="11">
    <location>
        <begin position="76"/>
        <end position="85"/>
    </location>
</feature>
<dbReference type="GO" id="GO:0006679">
    <property type="term" value="P:glucosylceramide biosynthetic process"/>
    <property type="evidence" value="ECO:0007669"/>
    <property type="project" value="TreeGrafter"/>
</dbReference>
<evidence type="ECO:0000256" key="8">
    <source>
        <dbReference type="ARBA" id="ARBA00022692"/>
    </source>
</evidence>
<feature type="transmembrane region" description="Helical" evidence="12">
    <location>
        <begin position="620"/>
        <end position="641"/>
    </location>
</feature>
<keyword evidence="7" id="KW-0808">Transferase</keyword>
<evidence type="ECO:0000313" key="13">
    <source>
        <dbReference type="EMBL" id="KAG2437459.1"/>
    </source>
</evidence>
<dbReference type="OrthoDB" id="1483400at2759"/>
<dbReference type="GO" id="GO:0008120">
    <property type="term" value="F:ceramide glucosyltransferase activity"/>
    <property type="evidence" value="ECO:0007669"/>
    <property type="project" value="UniProtKB-EC"/>
</dbReference>
<organism evidence="13 14">
    <name type="scientific">Chlamydomonas incerta</name>
    <dbReference type="NCBI Taxonomy" id="51695"/>
    <lineage>
        <taxon>Eukaryota</taxon>
        <taxon>Viridiplantae</taxon>
        <taxon>Chlorophyta</taxon>
        <taxon>core chlorophytes</taxon>
        <taxon>Chlorophyceae</taxon>
        <taxon>CS clade</taxon>
        <taxon>Chlamydomonadales</taxon>
        <taxon>Chlamydomonadaceae</taxon>
        <taxon>Chlamydomonas</taxon>
    </lineage>
</organism>
<dbReference type="EC" id="2.4.1.80" evidence="5"/>
<keyword evidence="6" id="KW-0328">Glycosyltransferase</keyword>
<dbReference type="PANTHER" id="PTHR12726">
    <property type="entry name" value="CERAMIDE GLUCOSYLTRANSFERASE"/>
    <property type="match status" value="1"/>
</dbReference>
<name>A0A835W545_CHLIN</name>
<evidence type="ECO:0000256" key="11">
    <source>
        <dbReference type="SAM" id="MobiDB-lite"/>
    </source>
</evidence>
<evidence type="ECO:0000256" key="10">
    <source>
        <dbReference type="ARBA" id="ARBA00023136"/>
    </source>
</evidence>
<evidence type="ECO:0000313" key="14">
    <source>
        <dbReference type="Proteomes" id="UP000650467"/>
    </source>
</evidence>
<evidence type="ECO:0000256" key="6">
    <source>
        <dbReference type="ARBA" id="ARBA00022676"/>
    </source>
</evidence>
<keyword evidence="14" id="KW-1185">Reference proteome</keyword>
<feature type="compositionally biased region" description="Pro residues" evidence="11">
    <location>
        <begin position="660"/>
        <end position="670"/>
    </location>
</feature>
<evidence type="ECO:0000256" key="5">
    <source>
        <dbReference type="ARBA" id="ARBA00012699"/>
    </source>
</evidence>
<reference evidence="13" key="1">
    <citation type="journal article" date="2020" name="bioRxiv">
        <title>Comparative genomics of Chlamydomonas.</title>
        <authorList>
            <person name="Craig R.J."/>
            <person name="Hasan A.R."/>
            <person name="Ness R.W."/>
            <person name="Keightley P.D."/>
        </authorList>
    </citation>
    <scope>NUCLEOTIDE SEQUENCE</scope>
    <source>
        <strain evidence="13">SAG 7.73</strain>
    </source>
</reference>
<comment type="similarity">
    <text evidence="4">Belongs to the glycosyltransferase 2 family.</text>
</comment>
<feature type="compositionally biased region" description="Gly residues" evidence="11">
    <location>
        <begin position="57"/>
        <end position="67"/>
    </location>
</feature>
<feature type="region of interest" description="Disordered" evidence="11">
    <location>
        <begin position="55"/>
        <end position="100"/>
    </location>
</feature>
<comment type="caution">
    <text evidence="13">The sequence shown here is derived from an EMBL/GenBank/DDBJ whole genome shotgun (WGS) entry which is preliminary data.</text>
</comment>
<dbReference type="InterPro" id="IPR025993">
    <property type="entry name" value="Ceramide_glucosylTrfase"/>
</dbReference>
<gene>
    <name evidence="13" type="ORF">HXX76_006109</name>
</gene>
<evidence type="ECO:0000256" key="1">
    <source>
        <dbReference type="ARBA" id="ARBA00004141"/>
    </source>
</evidence>
<evidence type="ECO:0000256" key="4">
    <source>
        <dbReference type="ARBA" id="ARBA00006739"/>
    </source>
</evidence>
<dbReference type="GO" id="GO:0016020">
    <property type="term" value="C:membrane"/>
    <property type="evidence" value="ECO:0007669"/>
    <property type="project" value="UniProtKB-SubCell"/>
</dbReference>
<comment type="pathway">
    <text evidence="3">Sphingolipid metabolism.</text>
</comment>
<keyword evidence="9 12" id="KW-1133">Transmembrane helix</keyword>
<feature type="transmembrane region" description="Helical" evidence="12">
    <location>
        <begin position="700"/>
        <end position="720"/>
    </location>
</feature>
<protein>
    <recommendedName>
        <fullName evidence="5">ceramide glucosyltransferase</fullName>
        <ecNumber evidence="5">2.4.1.80</ecNumber>
    </recommendedName>
</protein>
<evidence type="ECO:0000256" key="7">
    <source>
        <dbReference type="ARBA" id="ARBA00022679"/>
    </source>
</evidence>
<dbReference type="PANTHER" id="PTHR12726:SF0">
    <property type="entry name" value="CERAMIDE GLUCOSYLTRANSFERASE"/>
    <property type="match status" value="1"/>
</dbReference>
<dbReference type="AlphaFoldDB" id="A0A835W545"/>
<feature type="region of interest" description="Disordered" evidence="11">
    <location>
        <begin position="660"/>
        <end position="685"/>
    </location>
</feature>
<evidence type="ECO:0000256" key="3">
    <source>
        <dbReference type="ARBA" id="ARBA00004991"/>
    </source>
</evidence>